<dbReference type="NCBIfam" id="NF033379">
    <property type="entry name" value="FrucBisAld_I"/>
    <property type="match status" value="1"/>
</dbReference>
<feature type="non-terminal residue" evidence="7">
    <location>
        <position position="1"/>
    </location>
</feature>
<dbReference type="GO" id="GO:0004332">
    <property type="term" value="F:fructose-bisphosphate aldolase activity"/>
    <property type="evidence" value="ECO:0007669"/>
    <property type="project" value="UniProtKB-EC"/>
</dbReference>
<comment type="catalytic activity">
    <reaction evidence="1">
        <text>beta-D-fructose 1,6-bisphosphate = D-glyceraldehyde 3-phosphate + dihydroxyacetone phosphate</text>
        <dbReference type="Rhea" id="RHEA:14729"/>
        <dbReference type="ChEBI" id="CHEBI:32966"/>
        <dbReference type="ChEBI" id="CHEBI:57642"/>
        <dbReference type="ChEBI" id="CHEBI:59776"/>
        <dbReference type="EC" id="4.1.2.13"/>
    </reaction>
</comment>
<evidence type="ECO:0000256" key="4">
    <source>
        <dbReference type="ARBA" id="ARBA00013068"/>
    </source>
</evidence>
<gene>
    <name evidence="7" type="ORF">METZ01_LOCUS278524</name>
</gene>
<comment type="pathway">
    <text evidence="2">Carbohydrate degradation; glycolysis; D-glyceraldehyde 3-phosphate and glycerone phosphate from D-glucose: step 4/4.</text>
</comment>
<evidence type="ECO:0000256" key="5">
    <source>
        <dbReference type="ARBA" id="ARBA00023152"/>
    </source>
</evidence>
<keyword evidence="5" id="KW-0324">Glycolysis</keyword>
<dbReference type="SUPFAM" id="SSF51569">
    <property type="entry name" value="Aldolase"/>
    <property type="match status" value="1"/>
</dbReference>
<dbReference type="InterPro" id="IPR013785">
    <property type="entry name" value="Aldolase_TIM"/>
</dbReference>
<dbReference type="Pfam" id="PF00274">
    <property type="entry name" value="Glycolytic"/>
    <property type="match status" value="1"/>
</dbReference>
<dbReference type="EMBL" id="UINC01081628">
    <property type="protein sequence ID" value="SVC25670.1"/>
    <property type="molecule type" value="Genomic_DNA"/>
</dbReference>
<dbReference type="PANTHER" id="PTHR11627">
    <property type="entry name" value="FRUCTOSE-BISPHOSPHATE ALDOLASE"/>
    <property type="match status" value="1"/>
</dbReference>
<proteinExistence type="inferred from homology"/>
<dbReference type="InterPro" id="IPR029768">
    <property type="entry name" value="Aldolase_I_AS"/>
</dbReference>
<dbReference type="PROSITE" id="PS00158">
    <property type="entry name" value="ALDOLASE_CLASS_I"/>
    <property type="match status" value="1"/>
</dbReference>
<keyword evidence="6" id="KW-0456">Lyase</keyword>
<dbReference type="InterPro" id="IPR000741">
    <property type="entry name" value="FBA_I"/>
</dbReference>
<evidence type="ECO:0000256" key="2">
    <source>
        <dbReference type="ARBA" id="ARBA00004714"/>
    </source>
</evidence>
<reference evidence="7" key="1">
    <citation type="submission" date="2018-05" db="EMBL/GenBank/DDBJ databases">
        <authorList>
            <person name="Lanie J.A."/>
            <person name="Ng W.-L."/>
            <person name="Kazmierczak K.M."/>
            <person name="Andrzejewski T.M."/>
            <person name="Davidsen T.M."/>
            <person name="Wayne K.J."/>
            <person name="Tettelin H."/>
            <person name="Glass J.I."/>
            <person name="Rusch D."/>
            <person name="Podicherti R."/>
            <person name="Tsui H.-C.T."/>
            <person name="Winkler M.E."/>
        </authorList>
    </citation>
    <scope>NUCLEOTIDE SEQUENCE</scope>
</reference>
<evidence type="ECO:0000313" key="7">
    <source>
        <dbReference type="EMBL" id="SVC25670.1"/>
    </source>
</evidence>
<accession>A0A382KMF6</accession>
<evidence type="ECO:0000256" key="3">
    <source>
        <dbReference type="ARBA" id="ARBA00010387"/>
    </source>
</evidence>
<evidence type="ECO:0000256" key="1">
    <source>
        <dbReference type="ARBA" id="ARBA00000441"/>
    </source>
</evidence>
<dbReference type="AlphaFoldDB" id="A0A382KMF6"/>
<dbReference type="UniPathway" id="UPA00109">
    <property type="reaction ID" value="UER00183"/>
</dbReference>
<comment type="similarity">
    <text evidence="3">Belongs to the class I fructose-bisphosphate aldolase family.</text>
</comment>
<dbReference type="GO" id="GO:0006096">
    <property type="term" value="P:glycolytic process"/>
    <property type="evidence" value="ECO:0007669"/>
    <property type="project" value="UniProtKB-UniPathway"/>
</dbReference>
<sequence>VESTEDNRRNYRELLFRTKGASEYISGIILFDETIRQNGADGTPLVQVLTDQGIIPGIKVDKGTQPIPGASNELMTEGLDGLRDRCNEYSELGARFTKWRAVITIGDGIPTQYCIDLAAQGLARYAALSQEAGLVPIVEPEVLMDGGHSIDTAFEVNEATLRAVFAELARQRVSLEGMLLKPSMVLSGSTSSNRASSDEVAEKTIACFKRSVPAAVPGIVFLSGGQSDEEATVNLNSINQLAAKVGAPWQLSFSFGRGLQAAPQKAWSGLTENTEKAMQAFYHRAKLTSAARQGSYVASMEKELSTV</sequence>
<evidence type="ECO:0000256" key="6">
    <source>
        <dbReference type="ARBA" id="ARBA00023239"/>
    </source>
</evidence>
<dbReference type="EC" id="4.1.2.13" evidence="4"/>
<protein>
    <recommendedName>
        <fullName evidence="4">fructose-bisphosphate aldolase</fullName>
        <ecNumber evidence="4">4.1.2.13</ecNumber>
    </recommendedName>
</protein>
<dbReference type="Gene3D" id="3.20.20.70">
    <property type="entry name" value="Aldolase class I"/>
    <property type="match status" value="1"/>
</dbReference>
<name>A0A382KMF6_9ZZZZ</name>
<organism evidence="7">
    <name type="scientific">marine metagenome</name>
    <dbReference type="NCBI Taxonomy" id="408172"/>
    <lineage>
        <taxon>unclassified sequences</taxon>
        <taxon>metagenomes</taxon>
        <taxon>ecological metagenomes</taxon>
    </lineage>
</organism>
<dbReference type="FunFam" id="3.20.20.70:FF:000140">
    <property type="entry name" value="Fructose-bisphosphate aldolase"/>
    <property type="match status" value="1"/>
</dbReference>